<dbReference type="WBParaSite" id="HPLM_0000721101-mRNA-1">
    <property type="protein sequence ID" value="HPLM_0000721101-mRNA-1"/>
    <property type="gene ID" value="HPLM_0000721101"/>
</dbReference>
<sequence>LMSLVASSVGNVDSKSFRKVLFSLISQFKRAFSASSAFIWNGIEAFQRKIDNRAGNEDGK</sequence>
<evidence type="ECO:0000313" key="1">
    <source>
        <dbReference type="WBParaSite" id="HPLM_0000721101-mRNA-1"/>
    </source>
</evidence>
<protein>
    <submittedName>
        <fullName evidence="1">Transposase</fullName>
    </submittedName>
</protein>
<dbReference type="AlphaFoldDB" id="A0A0N4WA29"/>
<organism evidence="1">
    <name type="scientific">Haemonchus placei</name>
    <name type="common">Barber's pole worm</name>
    <dbReference type="NCBI Taxonomy" id="6290"/>
    <lineage>
        <taxon>Eukaryota</taxon>
        <taxon>Metazoa</taxon>
        <taxon>Ecdysozoa</taxon>
        <taxon>Nematoda</taxon>
        <taxon>Chromadorea</taxon>
        <taxon>Rhabditida</taxon>
        <taxon>Rhabditina</taxon>
        <taxon>Rhabditomorpha</taxon>
        <taxon>Strongyloidea</taxon>
        <taxon>Trichostrongylidae</taxon>
        <taxon>Haemonchus</taxon>
    </lineage>
</organism>
<accession>A0A0N4WA29</accession>
<proteinExistence type="predicted"/>
<name>A0A0N4WA29_HAEPC</name>
<reference evidence="1" key="1">
    <citation type="submission" date="2017-02" db="UniProtKB">
        <authorList>
            <consortium name="WormBaseParasite"/>
        </authorList>
    </citation>
    <scope>IDENTIFICATION</scope>
</reference>